<keyword evidence="1" id="KW-0812">Transmembrane</keyword>
<organism evidence="2 3">
    <name type="scientific">Trichogramma kaykai</name>
    <dbReference type="NCBI Taxonomy" id="54128"/>
    <lineage>
        <taxon>Eukaryota</taxon>
        <taxon>Metazoa</taxon>
        <taxon>Ecdysozoa</taxon>
        <taxon>Arthropoda</taxon>
        <taxon>Hexapoda</taxon>
        <taxon>Insecta</taxon>
        <taxon>Pterygota</taxon>
        <taxon>Neoptera</taxon>
        <taxon>Endopterygota</taxon>
        <taxon>Hymenoptera</taxon>
        <taxon>Apocrita</taxon>
        <taxon>Proctotrupomorpha</taxon>
        <taxon>Chalcidoidea</taxon>
        <taxon>Trichogrammatidae</taxon>
        <taxon>Trichogramma</taxon>
    </lineage>
</organism>
<comment type="caution">
    <text evidence="2">The sequence shown here is derived from an EMBL/GenBank/DDBJ whole genome shotgun (WGS) entry which is preliminary data.</text>
</comment>
<dbReference type="AlphaFoldDB" id="A0ABD2XLM6"/>
<keyword evidence="1" id="KW-1133">Transmembrane helix</keyword>
<evidence type="ECO:0000313" key="3">
    <source>
        <dbReference type="Proteomes" id="UP001627154"/>
    </source>
</evidence>
<evidence type="ECO:0000313" key="2">
    <source>
        <dbReference type="EMBL" id="KAL3405754.1"/>
    </source>
</evidence>
<gene>
    <name evidence="2" type="ORF">TKK_001204</name>
</gene>
<reference evidence="2 3" key="1">
    <citation type="journal article" date="2024" name="bioRxiv">
        <title>A reference genome for Trichogramma kaykai: A tiny desert-dwelling parasitoid wasp with competing sex-ratio distorters.</title>
        <authorList>
            <person name="Culotta J."/>
            <person name="Lindsey A.R."/>
        </authorList>
    </citation>
    <scope>NUCLEOTIDE SEQUENCE [LARGE SCALE GENOMIC DNA]</scope>
    <source>
        <strain evidence="2 3">KSX58</strain>
    </source>
</reference>
<dbReference type="Proteomes" id="UP001627154">
    <property type="component" value="Unassembled WGS sequence"/>
</dbReference>
<keyword evidence="3" id="KW-1185">Reference proteome</keyword>
<feature type="transmembrane region" description="Helical" evidence="1">
    <location>
        <begin position="20"/>
        <end position="42"/>
    </location>
</feature>
<protein>
    <submittedName>
        <fullName evidence="2">Uncharacterized protein</fullName>
    </submittedName>
</protein>
<proteinExistence type="predicted"/>
<name>A0ABD2XLM6_9HYME</name>
<keyword evidence="1" id="KW-0472">Membrane</keyword>
<evidence type="ECO:0000256" key="1">
    <source>
        <dbReference type="SAM" id="Phobius"/>
    </source>
</evidence>
<dbReference type="EMBL" id="JBJJXI010000019">
    <property type="protein sequence ID" value="KAL3405754.1"/>
    <property type="molecule type" value="Genomic_DNA"/>
</dbReference>
<sequence length="86" mass="9938">MQFSHLICPSVHSCNFIRKTIFIFSFSYLYSLLYIHTYNNILRFHRKALPRRKISTKRRYISSGNSSSNASAQAQIYASCSSTLHG</sequence>
<accession>A0ABD2XLM6</accession>